<organism evidence="1 2">
    <name type="scientific">Dokdonia pacifica</name>
    <dbReference type="NCBI Taxonomy" id="1627892"/>
    <lineage>
        <taxon>Bacteria</taxon>
        <taxon>Pseudomonadati</taxon>
        <taxon>Bacteroidota</taxon>
        <taxon>Flavobacteriia</taxon>
        <taxon>Flavobacteriales</taxon>
        <taxon>Flavobacteriaceae</taxon>
        <taxon>Dokdonia</taxon>
    </lineage>
</organism>
<accession>A0A238ZYH8</accession>
<evidence type="ECO:0000313" key="1">
    <source>
        <dbReference type="EMBL" id="SNR88061.1"/>
    </source>
</evidence>
<name>A0A238ZYH8_9FLAO</name>
<gene>
    <name evidence="1" type="ORF">SAMN06265376_1049</name>
</gene>
<keyword evidence="2" id="KW-1185">Reference proteome</keyword>
<dbReference type="RefSeq" id="WP_089371835.1">
    <property type="nucleotide sequence ID" value="NZ_BMEP01000007.1"/>
</dbReference>
<reference evidence="1 2" key="1">
    <citation type="submission" date="2017-06" db="EMBL/GenBank/DDBJ databases">
        <authorList>
            <person name="Kim H.J."/>
            <person name="Triplett B.A."/>
        </authorList>
    </citation>
    <scope>NUCLEOTIDE SEQUENCE [LARGE SCALE GENOMIC DNA]</scope>
    <source>
        <strain evidence="1 2">DSM 25597</strain>
    </source>
</reference>
<dbReference type="OrthoDB" id="1191002at2"/>
<protein>
    <recommendedName>
        <fullName evidence="3">TonB protein C-terminal</fullName>
    </recommendedName>
</protein>
<dbReference type="PROSITE" id="PS51257">
    <property type="entry name" value="PROKAR_LIPOPROTEIN"/>
    <property type="match status" value="1"/>
</dbReference>
<proteinExistence type="predicted"/>
<evidence type="ECO:0008006" key="3">
    <source>
        <dbReference type="Google" id="ProtNLM"/>
    </source>
</evidence>
<dbReference type="Proteomes" id="UP000198379">
    <property type="component" value="Unassembled WGS sequence"/>
</dbReference>
<dbReference type="EMBL" id="FZNY01000004">
    <property type="protein sequence ID" value="SNR88061.1"/>
    <property type="molecule type" value="Genomic_DNA"/>
</dbReference>
<dbReference type="AlphaFoldDB" id="A0A238ZYH8"/>
<sequence>MRLLSLALCMLIASCSRWETKKITTEDFLSQEQYIIDITNVDTYPIFNTCDELSESAALKKCFEDQVTSTLYQELSNHTIVVQESINDTVWLDLIVNETGKFCLDSIHLKPMIRKEIPELNAWIHDAIQVMPKPEPAIKRGILVKTRFKVPIVLKVD</sequence>
<evidence type="ECO:0000313" key="2">
    <source>
        <dbReference type="Proteomes" id="UP000198379"/>
    </source>
</evidence>